<evidence type="ECO:0000256" key="3">
    <source>
        <dbReference type="ARBA" id="ARBA00040010"/>
    </source>
</evidence>
<proteinExistence type="inferred from homology"/>
<dbReference type="PANTHER" id="PTHR10343">
    <property type="entry name" value="5'-AMP-ACTIVATED PROTEIN KINASE , BETA SUBUNIT"/>
    <property type="match status" value="1"/>
</dbReference>
<feature type="region of interest" description="Disordered" evidence="4">
    <location>
        <begin position="1"/>
        <end position="78"/>
    </location>
</feature>
<evidence type="ECO:0000256" key="1">
    <source>
        <dbReference type="ARBA" id="ARBA00010926"/>
    </source>
</evidence>
<reference evidence="6 7" key="1">
    <citation type="journal article" date="2022" name="Front. Cell. Infect. Microbiol.">
        <title>The Genomes of Two Strains of Taenia crassiceps the Animal Model for the Study of Human Cysticercosis.</title>
        <authorList>
            <person name="Bobes R.J."/>
            <person name="Estrada K."/>
            <person name="Rios-Valencia D.G."/>
            <person name="Calderon-Gallegos A."/>
            <person name="de la Torre P."/>
            <person name="Carrero J.C."/>
            <person name="Sanchez-Flores A."/>
            <person name="Laclette J.P."/>
        </authorList>
    </citation>
    <scope>NUCLEOTIDE SEQUENCE [LARGE SCALE GENOMIC DNA]</scope>
    <source>
        <strain evidence="6">WFUcys</strain>
    </source>
</reference>
<organism evidence="6 7">
    <name type="scientific">Taenia crassiceps</name>
    <dbReference type="NCBI Taxonomy" id="6207"/>
    <lineage>
        <taxon>Eukaryota</taxon>
        <taxon>Metazoa</taxon>
        <taxon>Spiralia</taxon>
        <taxon>Lophotrochozoa</taxon>
        <taxon>Platyhelminthes</taxon>
        <taxon>Cestoda</taxon>
        <taxon>Eucestoda</taxon>
        <taxon>Cyclophyllidea</taxon>
        <taxon>Taeniidae</taxon>
        <taxon>Taenia</taxon>
    </lineage>
</organism>
<comment type="function">
    <text evidence="2">Non-catalytic subunit of AMP-activated protein kinase (AMPK), an energy sensor protein kinase that plays a key role in regulating cellular energy metabolism. In response to reduction of intracellular ATP levels, AMPK activates energy-producing pathways and inhibits energy-consuming processes: inhibits protein, carbohydrate and lipid biosynthesis, as well as cell growth and proliferation. AMPK acts via direct phosphorylation of metabolic enzymes, and by longer-term effects via phosphorylation of transcription regulators. Also acts as a regulator of cellular polarity by remodeling the actin cytoskeleton; probably by indirectly activating myosin. Beta non-catalytic subunit acts as a scaffold on which the AMPK complex assembles, via its C-terminus that bridges alpha (PRKAA1 or PRKAA2) and gamma subunits (PRKAG1, PRKAG2 or PRKAG3).</text>
</comment>
<feature type="region of interest" description="Disordered" evidence="4">
    <location>
        <begin position="634"/>
        <end position="654"/>
    </location>
</feature>
<evidence type="ECO:0000313" key="7">
    <source>
        <dbReference type="Proteomes" id="UP001651158"/>
    </source>
</evidence>
<sequence>MDEFEGSPKPIMTSTQVGERSLGGSRLRRRLRPLDSDDDKEDGANVRDVSAAPFPISTHPAVSPIGSHFSEEGDESDVDVGGAIEVDSVHSAEEESNDEAQAQDLDVKTLRQLKSISAGARKKTVRRPQAKLDPQTLLGERGLPALLKDFEKVRFRGRGHEFEDLDKLMFIYESWANRMLPTFSFVDVIERLEAVGAKREVQSALRGMRAGTWPPTISSEFVRDSSVSDSENEMPLPLDNPSEGEDMRELLRLPEDESESPKSPSPLPLHPAPSTSMAVVEADHEQEEEKESVVARIERNRQAALQRLETKRRASMPHTSMSYRGSPSALRRALRPLNPSNNTKTSSTNFRLPRHIMDRATFLADFVVEYVGASGYARVRYGIPLFGPTRTDCMMGNTPLHSKRRLSGDLDANSLEDTPPHISMDIPSKRPTLSEQEGFPRSAPIGSNFDRQDVDSMAWMLHGASLQDHGSPIRSIPIPSGSSTRPISLPVPSSAQELPTGSCASGDSRMLSPGVGNCGIELPTDVEMTPTAPQKHLLPTVFRWNGGGHEIYVSGTFDNWQRKIPMARRKSGHVVIVDCPPGRHEYKFFIDGAWYHDPTKPMVDNEYGTRNNVVEVKESDFNFLNALEQDIANSKHKADSTGAGSDTESRTPPGEYGCFIPESPKDIYAHLDLAYPRKSHQVPPAPGVGSITQPPLLPPQLLQGILNKDIGVHCDPNLLPPPNHVMVNHLYALSIKDGVVVLSVITRYRQKFVSTLFYKPIAN</sequence>
<evidence type="ECO:0000259" key="5">
    <source>
        <dbReference type="SMART" id="SM01010"/>
    </source>
</evidence>
<feature type="compositionally biased region" description="Basic and acidic residues" evidence="4">
    <location>
        <begin position="245"/>
        <end position="255"/>
    </location>
</feature>
<dbReference type="Pfam" id="PF04739">
    <property type="entry name" value="AMPKBI"/>
    <property type="match status" value="1"/>
</dbReference>
<feature type="compositionally biased region" description="Polar residues" evidence="4">
    <location>
        <begin position="216"/>
        <end position="229"/>
    </location>
</feature>
<feature type="compositionally biased region" description="Polar residues" evidence="4">
    <location>
        <begin position="491"/>
        <end position="505"/>
    </location>
</feature>
<name>A0ABR4Q4L9_9CEST</name>
<keyword evidence="6" id="KW-0418">Kinase</keyword>
<keyword evidence="7" id="KW-1185">Reference proteome</keyword>
<keyword evidence="6" id="KW-0808">Transferase</keyword>
<dbReference type="Proteomes" id="UP001651158">
    <property type="component" value="Unassembled WGS sequence"/>
</dbReference>
<comment type="caution">
    <text evidence="6">The sequence shown here is derived from an EMBL/GenBank/DDBJ whole genome shotgun (WGS) entry which is preliminary data.</text>
</comment>
<dbReference type="InterPro" id="IPR006828">
    <property type="entry name" value="ASC_dom"/>
</dbReference>
<dbReference type="InterPro" id="IPR012923">
    <property type="entry name" value="Csm3"/>
</dbReference>
<dbReference type="Pfam" id="PF16561">
    <property type="entry name" value="AMPK1_CBM"/>
    <property type="match status" value="1"/>
</dbReference>
<dbReference type="Gene3D" id="2.60.40.10">
    <property type="entry name" value="Immunoglobulins"/>
    <property type="match status" value="1"/>
</dbReference>
<feature type="compositionally biased region" description="Low complexity" evidence="4">
    <location>
        <begin position="470"/>
        <end position="488"/>
    </location>
</feature>
<dbReference type="Pfam" id="PF07962">
    <property type="entry name" value="Swi3"/>
    <property type="match status" value="1"/>
</dbReference>
<dbReference type="InterPro" id="IPR014756">
    <property type="entry name" value="Ig_E-set"/>
</dbReference>
<feature type="region of interest" description="Disordered" evidence="4">
    <location>
        <begin position="216"/>
        <end position="286"/>
    </location>
</feature>
<comment type="similarity">
    <text evidence="1">Belongs to the 5'-AMP-activated protein kinase beta subunit family.</text>
</comment>
<gene>
    <name evidence="6" type="ORF">TcWFU_002479</name>
</gene>
<protein>
    <recommendedName>
        <fullName evidence="3">5'-AMP-activated protein kinase subunit beta-1</fullName>
    </recommendedName>
</protein>
<evidence type="ECO:0000256" key="2">
    <source>
        <dbReference type="ARBA" id="ARBA00025180"/>
    </source>
</evidence>
<dbReference type="InterPro" id="IPR032640">
    <property type="entry name" value="AMPK1_CBM"/>
</dbReference>
<dbReference type="PANTHER" id="PTHR10343:SF84">
    <property type="entry name" value="5'-AMP-ACTIVATED PROTEIN KINASE SUBUNIT BETA-1"/>
    <property type="match status" value="1"/>
</dbReference>
<dbReference type="CDD" id="cd02859">
    <property type="entry name" value="E_set_AMPKbeta_like_N"/>
    <property type="match status" value="1"/>
</dbReference>
<dbReference type="SUPFAM" id="SSF160219">
    <property type="entry name" value="AMPKBI-like"/>
    <property type="match status" value="1"/>
</dbReference>
<evidence type="ECO:0000313" key="6">
    <source>
        <dbReference type="EMBL" id="KAL5104626.1"/>
    </source>
</evidence>
<dbReference type="Gene3D" id="6.20.250.60">
    <property type="match status" value="1"/>
</dbReference>
<dbReference type="InterPro" id="IPR037256">
    <property type="entry name" value="ASC_dom_sf"/>
</dbReference>
<accession>A0ABR4Q4L9</accession>
<feature type="region of interest" description="Disordered" evidence="4">
    <location>
        <begin position="414"/>
        <end position="448"/>
    </location>
</feature>
<feature type="region of interest" description="Disordered" evidence="4">
    <location>
        <begin position="467"/>
        <end position="509"/>
    </location>
</feature>
<dbReference type="EMBL" id="JAKROA010000011">
    <property type="protein sequence ID" value="KAL5104626.1"/>
    <property type="molecule type" value="Genomic_DNA"/>
</dbReference>
<dbReference type="SUPFAM" id="SSF81296">
    <property type="entry name" value="E set domains"/>
    <property type="match status" value="1"/>
</dbReference>
<dbReference type="InterPro" id="IPR050827">
    <property type="entry name" value="CRP1_MDG1_kinase"/>
</dbReference>
<dbReference type="InterPro" id="IPR013783">
    <property type="entry name" value="Ig-like_fold"/>
</dbReference>
<dbReference type="SMART" id="SM01010">
    <property type="entry name" value="AMPKBI"/>
    <property type="match status" value="1"/>
</dbReference>
<dbReference type="GO" id="GO:0016301">
    <property type="term" value="F:kinase activity"/>
    <property type="evidence" value="ECO:0007669"/>
    <property type="project" value="UniProtKB-KW"/>
</dbReference>
<feature type="domain" description="Association with the SNF1 complex (ASC)" evidence="5">
    <location>
        <begin position="649"/>
        <end position="761"/>
    </location>
</feature>
<evidence type="ECO:0000256" key="4">
    <source>
        <dbReference type="SAM" id="MobiDB-lite"/>
    </source>
</evidence>